<accession>A0A1I6U9E7</accession>
<evidence type="ECO:0000313" key="1">
    <source>
        <dbReference type="EMBL" id="SFS98042.1"/>
    </source>
</evidence>
<protein>
    <submittedName>
        <fullName evidence="1">Uncharacterized protein</fullName>
    </submittedName>
</protein>
<organism evidence="1 2">
    <name type="scientific">Marininema halotolerans</name>
    <dbReference type="NCBI Taxonomy" id="1155944"/>
    <lineage>
        <taxon>Bacteria</taxon>
        <taxon>Bacillati</taxon>
        <taxon>Bacillota</taxon>
        <taxon>Bacilli</taxon>
        <taxon>Bacillales</taxon>
        <taxon>Thermoactinomycetaceae</taxon>
        <taxon>Marininema</taxon>
    </lineage>
</organism>
<name>A0A1I6U9E7_9BACL</name>
<dbReference type="EMBL" id="FPAA01000014">
    <property type="protein sequence ID" value="SFS98042.1"/>
    <property type="molecule type" value="Genomic_DNA"/>
</dbReference>
<sequence length="156" mass="17965">MKVICNSVGLYVEALTRGKEYEVLAEDEEKDQIKIVGDNKRGRWFKKSYFVPYGSNVAVLVKWQFGDSIHDVSEESLEHIEITVLLSDGQTRWCSVCTKAGLVDYIERNMNGNGFLIENQIVVKNLLHKTVNDALIYFDQQNELIRSTKLLSYKNR</sequence>
<dbReference type="Proteomes" id="UP000198660">
    <property type="component" value="Unassembled WGS sequence"/>
</dbReference>
<keyword evidence="2" id="KW-1185">Reference proteome</keyword>
<reference evidence="2" key="1">
    <citation type="submission" date="2016-10" db="EMBL/GenBank/DDBJ databases">
        <authorList>
            <person name="Varghese N."/>
            <person name="Submissions S."/>
        </authorList>
    </citation>
    <scope>NUCLEOTIDE SEQUENCE [LARGE SCALE GENOMIC DNA]</scope>
    <source>
        <strain evidence="2">DSM 45789</strain>
    </source>
</reference>
<gene>
    <name evidence="1" type="ORF">SAMN05444972_11468</name>
</gene>
<evidence type="ECO:0000313" key="2">
    <source>
        <dbReference type="Proteomes" id="UP000198660"/>
    </source>
</evidence>
<proteinExistence type="predicted"/>
<dbReference type="AlphaFoldDB" id="A0A1I6U9E7"/>